<comment type="similarity">
    <text evidence="2">Belongs to the UPF0702 family.</text>
</comment>
<dbReference type="Pfam" id="PF07870">
    <property type="entry name" value="DUF1657"/>
    <property type="match status" value="1"/>
</dbReference>
<dbReference type="Gene3D" id="3.30.240.20">
    <property type="entry name" value="bsu07140 like domains"/>
    <property type="match status" value="2"/>
</dbReference>
<keyword evidence="6 7" id="KW-0472">Membrane</keyword>
<evidence type="ECO:0000256" key="2">
    <source>
        <dbReference type="ARBA" id="ARBA00006448"/>
    </source>
</evidence>
<dbReference type="PANTHER" id="PTHR34582:SF7">
    <property type="entry name" value="UPF0702 TRANSMEMBRANE PROTEIN YDFS"/>
    <property type="match status" value="1"/>
</dbReference>
<evidence type="ECO:0000313" key="11">
    <source>
        <dbReference type="Proteomes" id="UP000215509"/>
    </source>
</evidence>
<evidence type="ECO:0000256" key="4">
    <source>
        <dbReference type="ARBA" id="ARBA00022692"/>
    </source>
</evidence>
<feature type="transmembrane region" description="Helical" evidence="7">
    <location>
        <begin position="6"/>
        <end position="25"/>
    </location>
</feature>
<evidence type="ECO:0008006" key="12">
    <source>
        <dbReference type="Google" id="ProtNLM"/>
    </source>
</evidence>
<feature type="transmembrane region" description="Helical" evidence="7">
    <location>
        <begin position="58"/>
        <end position="80"/>
    </location>
</feature>
<evidence type="ECO:0000259" key="8">
    <source>
        <dbReference type="Pfam" id="PF04239"/>
    </source>
</evidence>
<dbReference type="OrthoDB" id="9778331at2"/>
<gene>
    <name evidence="10" type="ORF">CF651_13245</name>
</gene>
<sequence length="285" mass="32322">MEWLHIVLRSLGAITMLFILTRILGKKQISQLTFFEYITGITLGELAGFISTDIENNYMHGVIALVVWVMVPLLVELATLKSKTLRQWFEGKGTILIEKGKVLEKNLKRERYTADELLEQLRAKSVFNMADVEFAVLEASGELSVLLKKENQPLTPKHLGIKVAPERETQAVIIDGNYMDEPLSTAGFSREWLDTELEKIGVIKDNVFIGQVDSYGQLYVDLYDDVLQLPENTQKPLLYATLKKCEADLTLYGLATQNEAAQAMYRHGAEQMQEVLKQVMPLLKR</sequence>
<evidence type="ECO:0000259" key="9">
    <source>
        <dbReference type="Pfam" id="PF20730"/>
    </source>
</evidence>
<dbReference type="InterPro" id="IPR048454">
    <property type="entry name" value="YetF_N"/>
</dbReference>
<dbReference type="InterPro" id="IPR023090">
    <property type="entry name" value="UPF0702_alpha/beta_dom_sf"/>
</dbReference>
<dbReference type="GO" id="GO:0005886">
    <property type="term" value="C:plasma membrane"/>
    <property type="evidence" value="ECO:0007669"/>
    <property type="project" value="UniProtKB-SubCell"/>
</dbReference>
<protein>
    <recommendedName>
        <fullName evidence="12">DUF421 domain-containing protein</fullName>
    </recommendedName>
</protein>
<reference evidence="10 11" key="1">
    <citation type="submission" date="2017-07" db="EMBL/GenBank/DDBJ databases">
        <title>Genome sequencing and assembly of Paenibacillus rigui.</title>
        <authorList>
            <person name="Mayilraj S."/>
        </authorList>
    </citation>
    <scope>NUCLEOTIDE SEQUENCE [LARGE SCALE GENOMIC DNA]</scope>
    <source>
        <strain evidence="10 11">JCM 16352</strain>
    </source>
</reference>
<dbReference type="PANTHER" id="PTHR34582">
    <property type="entry name" value="UPF0702 TRANSMEMBRANE PROTEIN YCAP"/>
    <property type="match status" value="1"/>
</dbReference>
<keyword evidence="4 7" id="KW-0812">Transmembrane</keyword>
<keyword evidence="11" id="KW-1185">Reference proteome</keyword>
<evidence type="ECO:0000256" key="3">
    <source>
        <dbReference type="ARBA" id="ARBA00022475"/>
    </source>
</evidence>
<feature type="transmembrane region" description="Helical" evidence="7">
    <location>
        <begin position="32"/>
        <end position="52"/>
    </location>
</feature>
<evidence type="ECO:0000256" key="6">
    <source>
        <dbReference type="ARBA" id="ARBA00023136"/>
    </source>
</evidence>
<name>A0A229US64_9BACL</name>
<comment type="subcellular location">
    <subcellularLocation>
        <location evidence="1">Cell membrane</location>
        <topology evidence="1">Multi-pass membrane protein</topology>
    </subcellularLocation>
</comment>
<keyword evidence="5 7" id="KW-1133">Transmembrane helix</keyword>
<dbReference type="Pfam" id="PF04239">
    <property type="entry name" value="DUF421"/>
    <property type="match status" value="1"/>
</dbReference>
<evidence type="ECO:0000256" key="7">
    <source>
        <dbReference type="SAM" id="Phobius"/>
    </source>
</evidence>
<feature type="domain" description="YetF-like N-terminal transmembrane" evidence="9">
    <location>
        <begin position="4"/>
        <end position="76"/>
    </location>
</feature>
<feature type="domain" description="YetF C-terminal" evidence="8">
    <location>
        <begin position="81"/>
        <end position="212"/>
    </location>
</feature>
<evidence type="ECO:0000256" key="5">
    <source>
        <dbReference type="ARBA" id="ARBA00022989"/>
    </source>
</evidence>
<accession>A0A229US64</accession>
<dbReference type="AlphaFoldDB" id="A0A229US64"/>
<evidence type="ECO:0000256" key="1">
    <source>
        <dbReference type="ARBA" id="ARBA00004651"/>
    </source>
</evidence>
<dbReference type="Pfam" id="PF20730">
    <property type="entry name" value="YetF_N"/>
    <property type="match status" value="1"/>
</dbReference>
<dbReference type="Proteomes" id="UP000215509">
    <property type="component" value="Unassembled WGS sequence"/>
</dbReference>
<evidence type="ECO:0000313" key="10">
    <source>
        <dbReference type="EMBL" id="OXM86173.1"/>
    </source>
</evidence>
<dbReference type="InterPro" id="IPR007353">
    <property type="entry name" value="DUF421"/>
</dbReference>
<proteinExistence type="inferred from homology"/>
<dbReference type="RefSeq" id="WP_094015322.1">
    <property type="nucleotide sequence ID" value="NZ_NMQW01000017.1"/>
</dbReference>
<organism evidence="10 11">
    <name type="scientific">Paenibacillus rigui</name>
    <dbReference type="NCBI Taxonomy" id="554312"/>
    <lineage>
        <taxon>Bacteria</taxon>
        <taxon>Bacillati</taxon>
        <taxon>Bacillota</taxon>
        <taxon>Bacilli</taxon>
        <taxon>Bacillales</taxon>
        <taxon>Paenibacillaceae</taxon>
        <taxon>Paenibacillus</taxon>
    </lineage>
</organism>
<dbReference type="InterPro" id="IPR012452">
    <property type="entry name" value="DUF1657"/>
</dbReference>
<keyword evidence="3" id="KW-1003">Cell membrane</keyword>
<dbReference type="EMBL" id="NMQW01000017">
    <property type="protein sequence ID" value="OXM86173.1"/>
    <property type="molecule type" value="Genomic_DNA"/>
</dbReference>
<comment type="caution">
    <text evidence="10">The sequence shown here is derived from an EMBL/GenBank/DDBJ whole genome shotgun (WGS) entry which is preliminary data.</text>
</comment>